<evidence type="ECO:0000313" key="5">
    <source>
        <dbReference type="EMBL" id="SDC12415.1"/>
    </source>
</evidence>
<evidence type="ECO:0000256" key="2">
    <source>
        <dbReference type="ARBA" id="ARBA00022676"/>
    </source>
</evidence>
<name>A0A1G6J244_NIADE</name>
<dbReference type="AlphaFoldDB" id="A0A1G6J244"/>
<keyword evidence="3 5" id="KW-0808">Transferase</keyword>
<dbReference type="FunFam" id="3.90.550.10:FF:000122">
    <property type="entry name" value="Dolichol-phosphate mannosyltransferase subunit 1"/>
    <property type="match status" value="1"/>
</dbReference>
<evidence type="ECO:0000313" key="6">
    <source>
        <dbReference type="Proteomes" id="UP000198757"/>
    </source>
</evidence>
<dbReference type="Proteomes" id="UP000198757">
    <property type="component" value="Unassembled WGS sequence"/>
</dbReference>
<accession>A0A1G6J244</accession>
<evidence type="ECO:0000259" key="4">
    <source>
        <dbReference type="Pfam" id="PF00535"/>
    </source>
</evidence>
<dbReference type="GO" id="GO:0004582">
    <property type="term" value="F:dolichyl-phosphate beta-D-mannosyltransferase activity"/>
    <property type="evidence" value="ECO:0007669"/>
    <property type="project" value="InterPro"/>
</dbReference>
<keyword evidence="6" id="KW-1185">Reference proteome</keyword>
<keyword evidence="2 5" id="KW-0328">Glycosyltransferase</keyword>
<dbReference type="Gene3D" id="3.90.550.10">
    <property type="entry name" value="Spore Coat Polysaccharide Biosynthesis Protein SpsA, Chain A"/>
    <property type="match status" value="1"/>
</dbReference>
<organism evidence="5 6">
    <name type="scientific">Niabella drilacis (strain DSM 25811 / CCM 8410 / CCUG 62505 / LMG 26954 / E90)</name>
    <dbReference type="NCBI Taxonomy" id="1285928"/>
    <lineage>
        <taxon>Bacteria</taxon>
        <taxon>Pseudomonadati</taxon>
        <taxon>Bacteroidota</taxon>
        <taxon>Chitinophagia</taxon>
        <taxon>Chitinophagales</taxon>
        <taxon>Chitinophagaceae</taxon>
        <taxon>Niabella</taxon>
    </lineage>
</organism>
<dbReference type="CDD" id="cd06442">
    <property type="entry name" value="DPM1_like"/>
    <property type="match status" value="1"/>
</dbReference>
<dbReference type="PANTHER" id="PTHR43398">
    <property type="entry name" value="DOLICHOL-PHOSPHATE MANNOSYLTRANSFERASE SUBUNIT 1"/>
    <property type="match status" value="1"/>
</dbReference>
<dbReference type="GO" id="GO:0016020">
    <property type="term" value="C:membrane"/>
    <property type="evidence" value="ECO:0007669"/>
    <property type="project" value="GOC"/>
</dbReference>
<dbReference type="InterPro" id="IPR029044">
    <property type="entry name" value="Nucleotide-diphossugar_trans"/>
</dbReference>
<proteinExistence type="inferred from homology"/>
<gene>
    <name evidence="5" type="ORF">SAMN04487894_101387</name>
</gene>
<dbReference type="PANTHER" id="PTHR43398:SF1">
    <property type="entry name" value="DOLICHOL-PHOSPHATE MANNOSYLTRANSFERASE SUBUNIT 1"/>
    <property type="match status" value="1"/>
</dbReference>
<evidence type="ECO:0000256" key="3">
    <source>
        <dbReference type="ARBA" id="ARBA00022679"/>
    </source>
</evidence>
<sequence>MHTVDKVVIIPTYNEKENVARIIKAVMDLEGDFHVLIVDDGSPDGTADIVRMLQEQYNGRLFLEERKGKLGLGTAYIHGFRWSLNKGYQFVFEMDADFSHNPNDLIRLHQACVEGADLAIGSRYVKGGGIVNWPADRVFISKGGSLYTRIITWMPVKDPTAGFMCYTAKVLRAINFDNISFVGYAFQIEMKYAAWKLGFKIKEVPIIFQDRTEGQSKMSKGILKEGILGVLNLRWQSLFKNYRNRVSNS</sequence>
<comment type="similarity">
    <text evidence="1">Belongs to the glycosyltransferase 2 family.</text>
</comment>
<reference evidence="6" key="1">
    <citation type="submission" date="2016-10" db="EMBL/GenBank/DDBJ databases">
        <authorList>
            <person name="Varghese N."/>
            <person name="Submissions S."/>
        </authorList>
    </citation>
    <scope>NUCLEOTIDE SEQUENCE [LARGE SCALE GENOMIC DNA]</scope>
    <source>
        <strain evidence="6">DSM 25811 / CCM 8410 / LMG 26954 / E90</strain>
    </source>
</reference>
<protein>
    <submittedName>
        <fullName evidence="5">Dolichol-phosphate mannosyltransferase</fullName>
    </submittedName>
</protein>
<dbReference type="SUPFAM" id="SSF53448">
    <property type="entry name" value="Nucleotide-diphospho-sugar transferases"/>
    <property type="match status" value="1"/>
</dbReference>
<dbReference type="GO" id="GO:0009247">
    <property type="term" value="P:glycolipid biosynthetic process"/>
    <property type="evidence" value="ECO:0007669"/>
    <property type="project" value="TreeGrafter"/>
</dbReference>
<feature type="domain" description="Glycosyltransferase 2-like" evidence="4">
    <location>
        <begin position="8"/>
        <end position="171"/>
    </location>
</feature>
<dbReference type="Pfam" id="PF00535">
    <property type="entry name" value="Glycos_transf_2"/>
    <property type="match status" value="1"/>
</dbReference>
<dbReference type="EMBL" id="FMZO01000001">
    <property type="protein sequence ID" value="SDC12415.1"/>
    <property type="molecule type" value="Genomic_DNA"/>
</dbReference>
<dbReference type="InterPro" id="IPR039528">
    <property type="entry name" value="DPM1-like"/>
</dbReference>
<dbReference type="InterPro" id="IPR001173">
    <property type="entry name" value="Glyco_trans_2-like"/>
</dbReference>
<evidence type="ECO:0000256" key="1">
    <source>
        <dbReference type="ARBA" id="ARBA00006739"/>
    </source>
</evidence>
<dbReference type="STRING" id="1285928.SAMN04487894_101387"/>